<dbReference type="EMBL" id="CP058601">
    <property type="protein sequence ID" value="QLG49346.1"/>
    <property type="molecule type" value="Genomic_DNA"/>
</dbReference>
<evidence type="ECO:0008006" key="3">
    <source>
        <dbReference type="Google" id="ProtNLM"/>
    </source>
</evidence>
<sequence length="79" mass="8851">MSRSDVAPENVTRVELPSSLVDDVEQRVAYTDFDDASEYVTFVLEEVLAAVSEGDERNYDAVDQDEVESRLESLGYLSD</sequence>
<evidence type="ECO:0000313" key="1">
    <source>
        <dbReference type="EMBL" id="QLG49346.1"/>
    </source>
</evidence>
<keyword evidence="2" id="KW-1185">Reference proteome</keyword>
<dbReference type="KEGG" id="haly:HYG82_10965"/>
<proteinExistence type="predicted"/>
<gene>
    <name evidence="1" type="ORF">HYG82_10965</name>
</gene>
<name>A0A7D5GTI7_9EURY</name>
<dbReference type="AlphaFoldDB" id="A0A7D5GTI7"/>
<dbReference type="OrthoDB" id="242305at2157"/>
<dbReference type="Proteomes" id="UP000509241">
    <property type="component" value="Chromosome"/>
</dbReference>
<dbReference type="GeneID" id="56033818"/>
<evidence type="ECO:0000313" key="2">
    <source>
        <dbReference type="Proteomes" id="UP000509241"/>
    </source>
</evidence>
<reference evidence="1 2" key="1">
    <citation type="submission" date="2020-07" db="EMBL/GenBank/DDBJ databases">
        <authorList>
            <person name="Cui H."/>
        </authorList>
    </citation>
    <scope>NUCLEOTIDE SEQUENCE [LARGE SCALE GENOMIC DNA]</scope>
    <source>
        <strain evidence="1 2">YPL8</strain>
    </source>
</reference>
<protein>
    <recommendedName>
        <fullName evidence="3">CopG family transcriptional regulator</fullName>
    </recommendedName>
</protein>
<dbReference type="RefSeq" id="WP_179261081.1">
    <property type="nucleotide sequence ID" value="NZ_CP058601.1"/>
</dbReference>
<organism evidence="1 2">
    <name type="scientific">Natrinema halophilum</name>
    <dbReference type="NCBI Taxonomy" id="1699371"/>
    <lineage>
        <taxon>Archaea</taxon>
        <taxon>Methanobacteriati</taxon>
        <taxon>Methanobacteriota</taxon>
        <taxon>Stenosarchaea group</taxon>
        <taxon>Halobacteria</taxon>
        <taxon>Halobacteriales</taxon>
        <taxon>Natrialbaceae</taxon>
        <taxon>Natrinema</taxon>
    </lineage>
</organism>
<accession>A0A7D5GTI7</accession>